<proteinExistence type="inferred from homology"/>
<gene>
    <name evidence="3" type="ORF">Pta02_80220</name>
</gene>
<dbReference type="PANTHER" id="PTHR46553">
    <property type="entry name" value="ADENINE NUCLEOTIDE ALPHA HYDROLASES-LIKE SUPERFAMILY PROTEIN"/>
    <property type="match status" value="1"/>
</dbReference>
<dbReference type="EMBL" id="BOOK01000089">
    <property type="protein sequence ID" value="GII06014.1"/>
    <property type="molecule type" value="Genomic_DNA"/>
</dbReference>
<protein>
    <submittedName>
        <fullName evidence="3">Universal stress protein</fullName>
    </submittedName>
</protein>
<organism evidence="3 4">
    <name type="scientific">Planobispora takensis</name>
    <dbReference type="NCBI Taxonomy" id="1367882"/>
    <lineage>
        <taxon>Bacteria</taxon>
        <taxon>Bacillati</taxon>
        <taxon>Actinomycetota</taxon>
        <taxon>Actinomycetes</taxon>
        <taxon>Streptosporangiales</taxon>
        <taxon>Streptosporangiaceae</taxon>
        <taxon>Planobispora</taxon>
    </lineage>
</organism>
<comment type="similarity">
    <text evidence="1">Belongs to the universal stress protein A family.</text>
</comment>
<evidence type="ECO:0000313" key="3">
    <source>
        <dbReference type="EMBL" id="GII06014.1"/>
    </source>
</evidence>
<dbReference type="InterPro" id="IPR006015">
    <property type="entry name" value="Universal_stress_UspA"/>
</dbReference>
<dbReference type="Gene3D" id="3.40.50.620">
    <property type="entry name" value="HUPs"/>
    <property type="match status" value="2"/>
</dbReference>
<dbReference type="Pfam" id="PF00582">
    <property type="entry name" value="Usp"/>
    <property type="match status" value="2"/>
</dbReference>
<dbReference type="InterPro" id="IPR006016">
    <property type="entry name" value="UspA"/>
</dbReference>
<sequence>MIIVGVDGSHAALEAVGWAVREAELRGVGLRVVHIMPAWAFEMPEDAPHAEVGRWMRGGATDTLAQGVQRAQAEGRAVGVESLLLPGDPRLGLIGAAEDAELLVVGSHGLGGFLGMLVGSVALGVAGHTSCPVAVIRATPTGQDAPGAAWGGPVVVGVDGSPAGAQALAFAFAEASRRGAELRAVHAWSGPVIEGAPGLLTSAGERQGGEQRVLAEALAGWGERHPDVKVTAQAVNGHPVDALKEASAGTGLLVVGSRGRGDLKGLLLGSVSHSLLHHAYCPLVVVPPRRPSGE</sequence>
<dbReference type="PRINTS" id="PR01438">
    <property type="entry name" value="UNVRSLSTRESS"/>
</dbReference>
<reference evidence="3" key="1">
    <citation type="submission" date="2021-01" db="EMBL/GenBank/DDBJ databases">
        <title>Whole genome shotgun sequence of Planobispora takensis NBRC 109077.</title>
        <authorList>
            <person name="Komaki H."/>
            <person name="Tamura T."/>
        </authorList>
    </citation>
    <scope>NUCLEOTIDE SEQUENCE</scope>
    <source>
        <strain evidence="3">NBRC 109077</strain>
    </source>
</reference>
<comment type="caution">
    <text evidence="3">The sequence shown here is derived from an EMBL/GenBank/DDBJ whole genome shotgun (WGS) entry which is preliminary data.</text>
</comment>
<feature type="domain" description="UspA" evidence="2">
    <location>
        <begin position="2"/>
        <end position="137"/>
    </location>
</feature>
<evidence type="ECO:0000313" key="4">
    <source>
        <dbReference type="Proteomes" id="UP000634476"/>
    </source>
</evidence>
<dbReference type="SUPFAM" id="SSF52402">
    <property type="entry name" value="Adenine nucleotide alpha hydrolases-like"/>
    <property type="match status" value="2"/>
</dbReference>
<accession>A0A8J3T457</accession>
<dbReference type="RefSeq" id="WP_203880214.1">
    <property type="nucleotide sequence ID" value="NZ_BOOK01000089.1"/>
</dbReference>
<evidence type="ECO:0000259" key="2">
    <source>
        <dbReference type="Pfam" id="PF00582"/>
    </source>
</evidence>
<dbReference type="InterPro" id="IPR014729">
    <property type="entry name" value="Rossmann-like_a/b/a_fold"/>
</dbReference>
<name>A0A8J3T457_9ACTN</name>
<keyword evidence="4" id="KW-1185">Reference proteome</keyword>
<dbReference type="Proteomes" id="UP000634476">
    <property type="component" value="Unassembled WGS sequence"/>
</dbReference>
<evidence type="ECO:0000256" key="1">
    <source>
        <dbReference type="ARBA" id="ARBA00008791"/>
    </source>
</evidence>
<feature type="domain" description="UspA" evidence="2">
    <location>
        <begin position="153"/>
        <end position="287"/>
    </location>
</feature>
<dbReference type="AlphaFoldDB" id="A0A8J3T457"/>
<dbReference type="PANTHER" id="PTHR46553:SF3">
    <property type="entry name" value="ADENINE NUCLEOTIDE ALPHA HYDROLASES-LIKE SUPERFAMILY PROTEIN"/>
    <property type="match status" value="1"/>
</dbReference>